<keyword evidence="2" id="KW-1185">Reference proteome</keyword>
<proteinExistence type="predicted"/>
<gene>
    <name evidence="1" type="ORF">ACFSUS_06045</name>
</gene>
<protein>
    <recommendedName>
        <fullName evidence="3">Lipocalin-like domain-containing protein</fullName>
    </recommendedName>
</protein>
<dbReference type="RefSeq" id="WP_381520490.1">
    <property type="nucleotide sequence ID" value="NZ_JBHULN010000002.1"/>
</dbReference>
<evidence type="ECO:0000313" key="1">
    <source>
        <dbReference type="EMBL" id="MFD2570187.1"/>
    </source>
</evidence>
<accession>A0ABW5M3D7</accession>
<reference evidence="2" key="1">
    <citation type="journal article" date="2019" name="Int. J. Syst. Evol. Microbiol.">
        <title>The Global Catalogue of Microorganisms (GCM) 10K type strain sequencing project: providing services to taxonomists for standard genome sequencing and annotation.</title>
        <authorList>
            <consortium name="The Broad Institute Genomics Platform"/>
            <consortium name="The Broad Institute Genome Sequencing Center for Infectious Disease"/>
            <person name="Wu L."/>
            <person name="Ma J."/>
        </authorList>
    </citation>
    <scope>NUCLEOTIDE SEQUENCE [LARGE SCALE GENOMIC DNA]</scope>
    <source>
        <strain evidence="2">KCTC 42805</strain>
    </source>
</reference>
<organism evidence="1 2">
    <name type="scientific">Spirosoma soli</name>
    <dbReference type="NCBI Taxonomy" id="1770529"/>
    <lineage>
        <taxon>Bacteria</taxon>
        <taxon>Pseudomonadati</taxon>
        <taxon>Bacteroidota</taxon>
        <taxon>Cytophagia</taxon>
        <taxon>Cytophagales</taxon>
        <taxon>Cytophagaceae</taxon>
        <taxon>Spirosoma</taxon>
    </lineage>
</organism>
<dbReference type="PROSITE" id="PS51257">
    <property type="entry name" value="PROKAR_LIPOPROTEIN"/>
    <property type="match status" value="1"/>
</dbReference>
<comment type="caution">
    <text evidence="1">The sequence shown here is derived from an EMBL/GenBank/DDBJ whole genome shotgun (WGS) entry which is preliminary data.</text>
</comment>
<name>A0ABW5M3D7_9BACT</name>
<evidence type="ECO:0008006" key="3">
    <source>
        <dbReference type="Google" id="ProtNLM"/>
    </source>
</evidence>
<dbReference type="EMBL" id="JBHULN010000002">
    <property type="protein sequence ID" value="MFD2570187.1"/>
    <property type="molecule type" value="Genomic_DNA"/>
</dbReference>
<evidence type="ECO:0000313" key="2">
    <source>
        <dbReference type="Proteomes" id="UP001597469"/>
    </source>
</evidence>
<sequence length="163" mass="18121">MRTLIRLFLIPTAIGWLLGGCSEKIEPKPITYSQLLTGTTQKTWRVVSFQVFDEGDGSGTLPIAQSGIDACITDDLYTFYAGSERKLEISEGASKCNPGDPDIFLTDTWALVNANASLEFPLTILGGTYPWTLKSITDRAFTIEYYFEDIDASYRFTFNSVSK</sequence>
<dbReference type="Proteomes" id="UP001597469">
    <property type="component" value="Unassembled WGS sequence"/>
</dbReference>